<comment type="subcellular location">
    <subcellularLocation>
        <location evidence="1">Membrane</location>
        <topology evidence="1">Multi-pass membrane protein</topology>
    </subcellularLocation>
</comment>
<organism evidence="14 15">
    <name type="scientific">Argiope bruennichi</name>
    <name type="common">Wasp spider</name>
    <name type="synonym">Aranea bruennichi</name>
    <dbReference type="NCBI Taxonomy" id="94029"/>
    <lineage>
        <taxon>Eukaryota</taxon>
        <taxon>Metazoa</taxon>
        <taxon>Ecdysozoa</taxon>
        <taxon>Arthropoda</taxon>
        <taxon>Chelicerata</taxon>
        <taxon>Arachnida</taxon>
        <taxon>Araneae</taxon>
        <taxon>Araneomorphae</taxon>
        <taxon>Entelegynae</taxon>
        <taxon>Araneoidea</taxon>
        <taxon>Araneidae</taxon>
        <taxon>Argiope</taxon>
    </lineage>
</organism>
<evidence type="ECO:0000256" key="4">
    <source>
        <dbReference type="ARBA" id="ARBA00022461"/>
    </source>
</evidence>
<keyword evidence="10 12" id="KW-0739">Sodium transport</keyword>
<evidence type="ECO:0000256" key="7">
    <source>
        <dbReference type="ARBA" id="ARBA00023053"/>
    </source>
</evidence>
<dbReference type="Pfam" id="PF00858">
    <property type="entry name" value="ASC"/>
    <property type="match status" value="1"/>
</dbReference>
<evidence type="ECO:0000256" key="12">
    <source>
        <dbReference type="RuleBase" id="RU000679"/>
    </source>
</evidence>
<evidence type="ECO:0000256" key="6">
    <source>
        <dbReference type="ARBA" id="ARBA00022989"/>
    </source>
</evidence>
<keyword evidence="5 12" id="KW-0812">Transmembrane</keyword>
<evidence type="ECO:0000256" key="10">
    <source>
        <dbReference type="ARBA" id="ARBA00023201"/>
    </source>
</evidence>
<keyword evidence="9 13" id="KW-0472">Membrane</keyword>
<keyword evidence="6 13" id="KW-1133">Transmembrane helix</keyword>
<dbReference type="EMBL" id="JABXBU010002072">
    <property type="protein sequence ID" value="KAF8776811.1"/>
    <property type="molecule type" value="Genomic_DNA"/>
</dbReference>
<reference evidence="14" key="1">
    <citation type="journal article" date="2020" name="bioRxiv">
        <title>Chromosome-level reference genome of the European wasp spider Argiope bruennichi: a resource for studies on range expansion and evolutionary adaptation.</title>
        <authorList>
            <person name="Sheffer M.M."/>
            <person name="Hoppe A."/>
            <person name="Krehenwinkel H."/>
            <person name="Uhl G."/>
            <person name="Kuss A.W."/>
            <person name="Jensen L."/>
            <person name="Jensen C."/>
            <person name="Gillespie R.G."/>
            <person name="Hoff K.J."/>
            <person name="Prost S."/>
        </authorList>
    </citation>
    <scope>NUCLEOTIDE SEQUENCE</scope>
</reference>
<keyword evidence="11 12" id="KW-0407">Ion channel</keyword>
<feature type="transmembrane region" description="Helical" evidence="13">
    <location>
        <begin position="52"/>
        <end position="74"/>
    </location>
</feature>
<dbReference type="InterPro" id="IPR001873">
    <property type="entry name" value="ENaC"/>
</dbReference>
<protein>
    <submittedName>
        <fullName evidence="14">Uncharacterized protein</fullName>
    </submittedName>
</protein>
<reference evidence="14" key="2">
    <citation type="submission" date="2020-06" db="EMBL/GenBank/DDBJ databases">
        <authorList>
            <person name="Sheffer M."/>
        </authorList>
    </citation>
    <scope>NUCLEOTIDE SEQUENCE</scope>
</reference>
<accession>A0A8T0EN57</accession>
<evidence type="ECO:0000256" key="8">
    <source>
        <dbReference type="ARBA" id="ARBA00023065"/>
    </source>
</evidence>
<keyword evidence="8 12" id="KW-0406">Ion transport</keyword>
<keyword evidence="4 12" id="KW-0894">Sodium channel</keyword>
<dbReference type="PANTHER" id="PTHR11690:SF248">
    <property type="entry name" value="PICKPOCKET 17, ISOFORM A"/>
    <property type="match status" value="1"/>
</dbReference>
<dbReference type="GO" id="GO:0005886">
    <property type="term" value="C:plasma membrane"/>
    <property type="evidence" value="ECO:0007669"/>
    <property type="project" value="TreeGrafter"/>
</dbReference>
<keyword evidence="7" id="KW-0915">Sodium</keyword>
<evidence type="ECO:0000256" key="3">
    <source>
        <dbReference type="ARBA" id="ARBA00022448"/>
    </source>
</evidence>
<feature type="transmembrane region" description="Helical" evidence="13">
    <location>
        <begin position="419"/>
        <end position="439"/>
    </location>
</feature>
<dbReference type="AlphaFoldDB" id="A0A8T0EN57"/>
<keyword evidence="15" id="KW-1185">Reference proteome</keyword>
<evidence type="ECO:0000256" key="11">
    <source>
        <dbReference type="ARBA" id="ARBA00023303"/>
    </source>
</evidence>
<dbReference type="GO" id="GO:0015280">
    <property type="term" value="F:ligand-gated sodium channel activity"/>
    <property type="evidence" value="ECO:0007669"/>
    <property type="project" value="TreeGrafter"/>
</dbReference>
<dbReference type="PRINTS" id="PR01078">
    <property type="entry name" value="AMINACHANNEL"/>
</dbReference>
<comment type="caution">
    <text evidence="14">The sequence shown here is derived from an EMBL/GenBank/DDBJ whole genome shotgun (WGS) entry which is preliminary data.</text>
</comment>
<evidence type="ECO:0000313" key="14">
    <source>
        <dbReference type="EMBL" id="KAF8776811.1"/>
    </source>
</evidence>
<name>A0A8T0EN57_ARGBR</name>
<evidence type="ECO:0000256" key="9">
    <source>
        <dbReference type="ARBA" id="ARBA00023136"/>
    </source>
</evidence>
<gene>
    <name evidence="14" type="ORF">HNY73_013755</name>
</gene>
<dbReference type="PANTHER" id="PTHR11690">
    <property type="entry name" value="AMILORIDE-SENSITIVE SODIUM CHANNEL-RELATED"/>
    <property type="match status" value="1"/>
</dbReference>
<dbReference type="Proteomes" id="UP000807504">
    <property type="component" value="Unassembled WGS sequence"/>
</dbReference>
<sequence>MNNDLKGKFVEMVDTSMFVRNGLHSPIVTEETAHEMPKKEDEASSAWKILKIILFVICLIVFIHQSVGFFNLYYTYSTTTSTIMTHPDVFKMPAVTFCSDNPVRRSSFCANYSFLCEDATETGSCGSFDSKIPNFGYCTKERGENALDGAFRERLCSRENYRNNFSSLCETHFGSLAWSISNNKNESELTPTFVEDPERKTFVTCLSSYLHLDDRFEVDTWPTDSQMQNEVIDYKITVHKNESFYPWTHPQIFLSIHSSLVPVNPLLEGIPLKTGHSYSIYIRLEEEHLLASPYGTNCTDYDELWRKNNMTGPRSREMCRDMCMWFSATNSTIKMVLPKYSSEAFTEMYKRWNSTDECMENCSTDCTKLKYSYSVFERFLGAVDGFLPLENDEISVQILIADPQVPVTMHIQSFGVGHLLSHVGGLLAFWIGISIWAMVGMMEKAVRKIMDWMQDSSYIRGQGPHSPANGVKNAAAVGRGIASTTVLERSIYTICNAANLLSSVRAK</sequence>
<evidence type="ECO:0000256" key="13">
    <source>
        <dbReference type="SAM" id="Phobius"/>
    </source>
</evidence>
<keyword evidence="3 12" id="KW-0813">Transport</keyword>
<comment type="similarity">
    <text evidence="2 12">Belongs to the amiloride-sensitive sodium channel (TC 1.A.6) family.</text>
</comment>
<evidence type="ECO:0000256" key="1">
    <source>
        <dbReference type="ARBA" id="ARBA00004141"/>
    </source>
</evidence>
<evidence type="ECO:0000256" key="5">
    <source>
        <dbReference type="ARBA" id="ARBA00022692"/>
    </source>
</evidence>
<evidence type="ECO:0000313" key="15">
    <source>
        <dbReference type="Proteomes" id="UP000807504"/>
    </source>
</evidence>
<proteinExistence type="inferred from homology"/>
<evidence type="ECO:0000256" key="2">
    <source>
        <dbReference type="ARBA" id="ARBA00007193"/>
    </source>
</evidence>